<dbReference type="Proteomes" id="UP000262142">
    <property type="component" value="Unassembled WGS sequence"/>
</dbReference>
<dbReference type="InterPro" id="IPR007372">
    <property type="entry name" value="Lipid/polyisoprenoid-bd_YceI"/>
</dbReference>
<dbReference type="SUPFAM" id="SSF101874">
    <property type="entry name" value="YceI-like"/>
    <property type="match status" value="1"/>
</dbReference>
<dbReference type="OrthoDB" id="951410at2"/>
<evidence type="ECO:0000313" key="3">
    <source>
        <dbReference type="Proteomes" id="UP000262142"/>
    </source>
</evidence>
<dbReference type="EMBL" id="UNSC01000001">
    <property type="protein sequence ID" value="SZD71367.1"/>
    <property type="molecule type" value="Genomic_DNA"/>
</dbReference>
<dbReference type="AlphaFoldDB" id="A0A383TVJ5"/>
<evidence type="ECO:0000313" key="2">
    <source>
        <dbReference type="EMBL" id="SZD71367.1"/>
    </source>
</evidence>
<dbReference type="SMART" id="SM00867">
    <property type="entry name" value="YceI"/>
    <property type="match status" value="1"/>
</dbReference>
<dbReference type="PROSITE" id="PS51257">
    <property type="entry name" value="PROKAR_LIPOPROTEIN"/>
    <property type="match status" value="1"/>
</dbReference>
<accession>A0A383TVJ5</accession>
<dbReference type="RefSeq" id="WP_119058947.1">
    <property type="nucleotide sequence ID" value="NZ_UNSC01000001.1"/>
</dbReference>
<sequence>MKKLILSIAVVSSISFISCEKKEAVAVQDAQETAVATEGAAAYTVDNTASTVTWRGYKIYEGETEEQGHYGTMPVKSGEIHTENGQITAGDFIIDPTMLVSHDLDGEPEDKAKLEGHLKSEDFLDVEKYPEATFNITNVAAIEGPFNTEISGNFKLREVEKNITFKANVKEDADKVTLDSEEFTINRQDFGITFKGGKGSVIKDNVTIKVNVVANK</sequence>
<proteinExistence type="predicted"/>
<evidence type="ECO:0000259" key="1">
    <source>
        <dbReference type="SMART" id="SM00867"/>
    </source>
</evidence>
<dbReference type="PANTHER" id="PTHR34406:SF1">
    <property type="entry name" value="PROTEIN YCEI"/>
    <property type="match status" value="1"/>
</dbReference>
<dbReference type="InterPro" id="IPR036761">
    <property type="entry name" value="TTHA0802/YceI-like_sf"/>
</dbReference>
<dbReference type="Pfam" id="PF04264">
    <property type="entry name" value="YceI"/>
    <property type="match status" value="1"/>
</dbReference>
<dbReference type="Gene3D" id="2.40.128.110">
    <property type="entry name" value="Lipid/polyisoprenoid-binding, YceI-like"/>
    <property type="match status" value="1"/>
</dbReference>
<organism evidence="2 3">
    <name type="scientific">Candidatus Ornithobacterium hominis</name>
    <dbReference type="NCBI Taxonomy" id="2497989"/>
    <lineage>
        <taxon>Bacteria</taxon>
        <taxon>Pseudomonadati</taxon>
        <taxon>Bacteroidota</taxon>
        <taxon>Flavobacteriia</taxon>
        <taxon>Flavobacteriales</taxon>
        <taxon>Weeksellaceae</taxon>
        <taxon>Ornithobacterium</taxon>
    </lineage>
</organism>
<reference evidence="2 3" key="1">
    <citation type="submission" date="2018-09" db="EMBL/GenBank/DDBJ databases">
        <authorList>
            <consortium name="Pathogen Informatics"/>
        </authorList>
    </citation>
    <scope>NUCLEOTIDE SEQUENCE [LARGE SCALE GENOMIC DNA]</scope>
    <source>
        <strain evidence="2 3">OH-22767</strain>
    </source>
</reference>
<gene>
    <name evidence="2" type="ORF">SAMEA104719789_00465</name>
</gene>
<protein>
    <submittedName>
        <fullName evidence="2">Uncharacterized conserved protein</fullName>
    </submittedName>
</protein>
<name>A0A383TVJ5_9FLAO</name>
<feature type="domain" description="Lipid/polyisoprenoid-binding YceI-like" evidence="1">
    <location>
        <begin position="42"/>
        <end position="215"/>
    </location>
</feature>
<dbReference type="PANTHER" id="PTHR34406">
    <property type="entry name" value="PROTEIN YCEI"/>
    <property type="match status" value="1"/>
</dbReference>
<keyword evidence="3" id="KW-1185">Reference proteome</keyword>